<dbReference type="Proteomes" id="UP000596742">
    <property type="component" value="Unassembled WGS sequence"/>
</dbReference>
<evidence type="ECO:0000313" key="2">
    <source>
        <dbReference type="EMBL" id="VDI44949.1"/>
    </source>
</evidence>
<evidence type="ECO:0008006" key="4">
    <source>
        <dbReference type="Google" id="ProtNLM"/>
    </source>
</evidence>
<sequence>MEIMQKVQQFVERVKDCLDRDNVLFTSTIELAGSTSEGTKIYPQDEFDYQFKLTHISQCIKADRFIYGDQVQLCLVSQKSEIWKQVHILEKDYKTLNEALLRSFNTAVYNILQQHSFWKGLPFYWRTCYFKATSPPQTLIAPLCLTYIGTQTYPNLDISIDLVPVIVLDYLPNGMNDLIPPKIVHFVNNSEHLKWDIIVRENHARLSFSSIEKLILRNLQPALKDAYTLAKCLVGCVPEMNRVSPFLQYITSYILKKRTIPRA</sequence>
<comment type="caution">
    <text evidence="2">The sequence shown here is derived from an EMBL/GenBank/DDBJ whole genome shotgun (WGS) entry which is preliminary data.</text>
</comment>
<name>A0A8B6F5M0_MYTGA</name>
<dbReference type="OrthoDB" id="10473002at2759"/>
<keyword evidence="3" id="KW-1185">Reference proteome</keyword>
<proteinExistence type="inferred from homology"/>
<dbReference type="AlphaFoldDB" id="A0A8B6F5M0"/>
<organism evidence="2 3">
    <name type="scientific">Mytilus galloprovincialis</name>
    <name type="common">Mediterranean mussel</name>
    <dbReference type="NCBI Taxonomy" id="29158"/>
    <lineage>
        <taxon>Eukaryota</taxon>
        <taxon>Metazoa</taxon>
        <taxon>Spiralia</taxon>
        <taxon>Lophotrochozoa</taxon>
        <taxon>Mollusca</taxon>
        <taxon>Bivalvia</taxon>
        <taxon>Autobranchia</taxon>
        <taxon>Pteriomorphia</taxon>
        <taxon>Mytilida</taxon>
        <taxon>Mytiloidea</taxon>
        <taxon>Mytilidae</taxon>
        <taxon>Mytilinae</taxon>
        <taxon>Mytilus</taxon>
    </lineage>
</organism>
<evidence type="ECO:0000256" key="1">
    <source>
        <dbReference type="ARBA" id="ARBA00008307"/>
    </source>
</evidence>
<dbReference type="PANTHER" id="PTHR10656:SF42">
    <property type="entry name" value="CYCLIC GMP-AMP SYNTHASE-LIKE PROTEIN-RELATED"/>
    <property type="match status" value="1"/>
</dbReference>
<evidence type="ECO:0000313" key="3">
    <source>
        <dbReference type="Proteomes" id="UP000596742"/>
    </source>
</evidence>
<reference evidence="2" key="1">
    <citation type="submission" date="2018-11" db="EMBL/GenBank/DDBJ databases">
        <authorList>
            <person name="Alioto T."/>
            <person name="Alioto T."/>
        </authorList>
    </citation>
    <scope>NUCLEOTIDE SEQUENCE</scope>
</reference>
<gene>
    <name evidence="2" type="ORF">MGAL_10B079082</name>
</gene>
<dbReference type="EMBL" id="UYJE01006320">
    <property type="protein sequence ID" value="VDI44949.1"/>
    <property type="molecule type" value="Genomic_DNA"/>
</dbReference>
<dbReference type="PANTHER" id="PTHR10656">
    <property type="entry name" value="CELL FATE DETERMINING PROTEIN MAB21-RELATED"/>
    <property type="match status" value="1"/>
</dbReference>
<dbReference type="Gene3D" id="3.30.460.90">
    <property type="match status" value="1"/>
</dbReference>
<accession>A0A8B6F5M0</accession>
<protein>
    <recommendedName>
        <fullName evidence="4">Mab-21-like nucleotidyltransferase domain-containing protein</fullName>
    </recommendedName>
</protein>
<comment type="similarity">
    <text evidence="1">Belongs to the mab-21 family.</text>
</comment>